<dbReference type="NCBIfam" id="TIGR02959">
    <property type="entry name" value="SigZ"/>
    <property type="match status" value="1"/>
</dbReference>
<dbReference type="SUPFAM" id="SSF88946">
    <property type="entry name" value="Sigma2 domain of RNA polymerase sigma factors"/>
    <property type="match status" value="1"/>
</dbReference>
<dbReference type="InterPro" id="IPR014284">
    <property type="entry name" value="RNA_pol_sigma-70_dom"/>
</dbReference>
<dbReference type="NCBIfam" id="TIGR02937">
    <property type="entry name" value="sigma70-ECF"/>
    <property type="match status" value="1"/>
</dbReference>
<dbReference type="Gene3D" id="1.10.10.10">
    <property type="entry name" value="Winged helix-like DNA-binding domain superfamily/Winged helix DNA-binding domain"/>
    <property type="match status" value="1"/>
</dbReference>
<evidence type="ECO:0000313" key="8">
    <source>
        <dbReference type="EMBL" id="MET6997829.1"/>
    </source>
</evidence>
<dbReference type="PANTHER" id="PTHR43133">
    <property type="entry name" value="RNA POLYMERASE ECF-TYPE SIGMA FACTO"/>
    <property type="match status" value="1"/>
</dbReference>
<dbReference type="Proteomes" id="UP001549749">
    <property type="component" value="Unassembled WGS sequence"/>
</dbReference>
<evidence type="ECO:0000256" key="1">
    <source>
        <dbReference type="ARBA" id="ARBA00010641"/>
    </source>
</evidence>
<dbReference type="RefSeq" id="WP_354660464.1">
    <property type="nucleotide sequence ID" value="NZ_JBEXAC010000001.1"/>
</dbReference>
<dbReference type="InterPro" id="IPR039425">
    <property type="entry name" value="RNA_pol_sigma-70-like"/>
</dbReference>
<keyword evidence="9" id="KW-1185">Reference proteome</keyword>
<organism evidence="8 9">
    <name type="scientific">Chitinophaga defluvii</name>
    <dbReference type="NCBI Taxonomy" id="3163343"/>
    <lineage>
        <taxon>Bacteria</taxon>
        <taxon>Pseudomonadati</taxon>
        <taxon>Bacteroidota</taxon>
        <taxon>Chitinophagia</taxon>
        <taxon>Chitinophagales</taxon>
        <taxon>Chitinophagaceae</taxon>
        <taxon>Chitinophaga</taxon>
    </lineage>
</organism>
<evidence type="ECO:0000256" key="3">
    <source>
        <dbReference type="ARBA" id="ARBA00023082"/>
    </source>
</evidence>
<dbReference type="InterPro" id="IPR013325">
    <property type="entry name" value="RNA_pol_sigma_r2"/>
</dbReference>
<gene>
    <name evidence="8" type="primary">sigZ</name>
    <name evidence="8" type="ORF">ABR189_10635</name>
</gene>
<dbReference type="SUPFAM" id="SSF88659">
    <property type="entry name" value="Sigma3 and sigma4 domains of RNA polymerase sigma factors"/>
    <property type="match status" value="1"/>
</dbReference>
<dbReference type="PANTHER" id="PTHR43133:SF62">
    <property type="entry name" value="RNA POLYMERASE SIGMA FACTOR SIGZ"/>
    <property type="match status" value="1"/>
</dbReference>
<dbReference type="EMBL" id="JBEXAC010000001">
    <property type="protein sequence ID" value="MET6997829.1"/>
    <property type="molecule type" value="Genomic_DNA"/>
</dbReference>
<evidence type="ECO:0000256" key="4">
    <source>
        <dbReference type="ARBA" id="ARBA00023163"/>
    </source>
</evidence>
<keyword evidence="2" id="KW-0805">Transcription regulation</keyword>
<dbReference type="InterPro" id="IPR036388">
    <property type="entry name" value="WH-like_DNA-bd_sf"/>
</dbReference>
<keyword evidence="3" id="KW-0731">Sigma factor</keyword>
<evidence type="ECO:0000259" key="7">
    <source>
        <dbReference type="Pfam" id="PF08281"/>
    </source>
</evidence>
<comment type="caution">
    <text evidence="8">The sequence shown here is derived from an EMBL/GenBank/DDBJ whole genome shotgun (WGS) entry which is preliminary data.</text>
</comment>
<dbReference type="InterPro" id="IPR013249">
    <property type="entry name" value="RNA_pol_sigma70_r4_t2"/>
</dbReference>
<accession>A0ABV2T473</accession>
<keyword evidence="4" id="KW-0804">Transcription</keyword>
<reference evidence="8 9" key="1">
    <citation type="submission" date="2024-06" db="EMBL/GenBank/DDBJ databases">
        <title>Chitinophaga defluvii sp. nov., isolated from municipal sewage.</title>
        <authorList>
            <person name="Zhang L."/>
        </authorList>
    </citation>
    <scope>NUCLEOTIDE SEQUENCE [LARGE SCALE GENOMIC DNA]</scope>
    <source>
        <strain evidence="8 9">H8</strain>
    </source>
</reference>
<dbReference type="Pfam" id="PF08281">
    <property type="entry name" value="Sigma70_r4_2"/>
    <property type="match status" value="1"/>
</dbReference>
<evidence type="ECO:0000256" key="2">
    <source>
        <dbReference type="ARBA" id="ARBA00023015"/>
    </source>
</evidence>
<dbReference type="Pfam" id="PF04542">
    <property type="entry name" value="Sigma70_r2"/>
    <property type="match status" value="1"/>
</dbReference>
<evidence type="ECO:0000256" key="5">
    <source>
        <dbReference type="NCBIfam" id="TIGR02959"/>
    </source>
</evidence>
<dbReference type="InterPro" id="IPR014304">
    <property type="entry name" value="RNA_pol_sigma-Z"/>
</dbReference>
<sequence length="186" mass="21585">MQPSHILIWNEFNTELKKFICQKVKNGDHCNDILQDVYLKMFINMGKVEKAQNIRAYLYQVANNAVTDYYRRVCKVVSYEEEPVSDREGEVTAINNEYRLADCLRPMIESLPQIYREALILTELEGLTQKQFAEKMGISLSGAKSRVQRAREKLKEEIINCCEYEFDKYGNIVACCKNSAPGKKYC</sequence>
<evidence type="ECO:0000313" key="9">
    <source>
        <dbReference type="Proteomes" id="UP001549749"/>
    </source>
</evidence>
<evidence type="ECO:0000259" key="6">
    <source>
        <dbReference type="Pfam" id="PF04542"/>
    </source>
</evidence>
<feature type="domain" description="RNA polymerase sigma-70 region 2" evidence="6">
    <location>
        <begin position="15"/>
        <end position="72"/>
    </location>
</feature>
<dbReference type="CDD" id="cd06171">
    <property type="entry name" value="Sigma70_r4"/>
    <property type="match status" value="1"/>
</dbReference>
<protein>
    <recommendedName>
        <fullName evidence="5">RNA polymerase sigma factor SigZ</fullName>
    </recommendedName>
</protein>
<proteinExistence type="inferred from homology"/>
<comment type="similarity">
    <text evidence="1">Belongs to the sigma-70 factor family. ECF subfamily.</text>
</comment>
<name>A0ABV2T473_9BACT</name>
<dbReference type="InterPro" id="IPR013324">
    <property type="entry name" value="RNA_pol_sigma_r3/r4-like"/>
</dbReference>
<dbReference type="InterPro" id="IPR007627">
    <property type="entry name" value="RNA_pol_sigma70_r2"/>
</dbReference>
<dbReference type="Gene3D" id="1.10.1740.10">
    <property type="match status" value="1"/>
</dbReference>
<feature type="domain" description="RNA polymerase sigma factor 70 region 4 type 2" evidence="7">
    <location>
        <begin position="103"/>
        <end position="154"/>
    </location>
</feature>